<dbReference type="InterPro" id="IPR023415">
    <property type="entry name" value="LDLR_class-A_CS"/>
</dbReference>
<evidence type="ECO:0000256" key="9">
    <source>
        <dbReference type="ARBA" id="ARBA00023180"/>
    </source>
</evidence>
<accession>A0A7R9GVW1</accession>
<dbReference type="InterPro" id="IPR036055">
    <property type="entry name" value="LDL_receptor-like_sf"/>
</dbReference>
<keyword evidence="5" id="KW-0677">Repeat</keyword>
<feature type="disulfide bond" evidence="10">
    <location>
        <begin position="27"/>
        <end position="45"/>
    </location>
</feature>
<evidence type="ECO:0000256" key="3">
    <source>
        <dbReference type="ARBA" id="ARBA00009939"/>
    </source>
</evidence>
<name>A0A7R9GVW1_TIMPO</name>
<dbReference type="PROSITE" id="PS50068">
    <property type="entry name" value="LDLRA_2"/>
    <property type="match status" value="2"/>
</dbReference>
<protein>
    <submittedName>
        <fullName evidence="11">Uncharacterized protein</fullName>
    </submittedName>
</protein>
<comment type="subcellular location">
    <subcellularLocation>
        <location evidence="2">Endomembrane system</location>
    </subcellularLocation>
    <subcellularLocation>
        <location evidence="1">Membrane</location>
        <topology evidence="1">Single-pass membrane protein</topology>
    </subcellularLocation>
</comment>
<feature type="disulfide bond" evidence="10">
    <location>
        <begin position="81"/>
        <end position="96"/>
    </location>
</feature>
<keyword evidence="7" id="KW-0472">Membrane</keyword>
<keyword evidence="4" id="KW-0812">Transmembrane</keyword>
<dbReference type="Pfam" id="PF00057">
    <property type="entry name" value="Ldl_recept_a"/>
    <property type="match status" value="2"/>
</dbReference>
<comment type="similarity">
    <text evidence="3">Belongs to the LDLR family.</text>
</comment>
<dbReference type="CDD" id="cd00112">
    <property type="entry name" value="LDLa"/>
    <property type="match status" value="1"/>
</dbReference>
<dbReference type="EMBL" id="OD000552">
    <property type="protein sequence ID" value="CAD7398144.1"/>
    <property type="molecule type" value="Genomic_DNA"/>
</dbReference>
<dbReference type="GO" id="GO:0016192">
    <property type="term" value="P:vesicle-mediated transport"/>
    <property type="evidence" value="ECO:0007669"/>
    <property type="project" value="UniProtKB-ARBA"/>
</dbReference>
<dbReference type="InterPro" id="IPR050685">
    <property type="entry name" value="LDLR"/>
</dbReference>
<dbReference type="InterPro" id="IPR002172">
    <property type="entry name" value="LDrepeatLR_classA_rpt"/>
</dbReference>
<evidence type="ECO:0000256" key="2">
    <source>
        <dbReference type="ARBA" id="ARBA00004308"/>
    </source>
</evidence>
<dbReference type="SMART" id="SM00192">
    <property type="entry name" value="LDLa"/>
    <property type="match status" value="2"/>
</dbReference>
<keyword evidence="6" id="KW-1133">Transmembrane helix</keyword>
<dbReference type="SUPFAM" id="SSF57424">
    <property type="entry name" value="LDL receptor-like module"/>
    <property type="match status" value="2"/>
</dbReference>
<keyword evidence="9" id="KW-0325">Glycoprotein</keyword>
<dbReference type="Gene3D" id="4.10.400.10">
    <property type="entry name" value="Low-density Lipoprotein Receptor"/>
    <property type="match status" value="2"/>
</dbReference>
<dbReference type="PROSITE" id="PS01209">
    <property type="entry name" value="LDLRA_1"/>
    <property type="match status" value="1"/>
</dbReference>
<dbReference type="GO" id="GO:0005886">
    <property type="term" value="C:plasma membrane"/>
    <property type="evidence" value="ECO:0007669"/>
    <property type="project" value="TreeGrafter"/>
</dbReference>
<dbReference type="PANTHER" id="PTHR24270">
    <property type="entry name" value="LOW-DENSITY LIPOPROTEIN RECEPTOR-RELATED"/>
    <property type="match status" value="1"/>
</dbReference>
<organism evidence="11">
    <name type="scientific">Timema poppense</name>
    <name type="common">Walking stick</name>
    <dbReference type="NCBI Taxonomy" id="170557"/>
    <lineage>
        <taxon>Eukaryota</taxon>
        <taxon>Metazoa</taxon>
        <taxon>Ecdysozoa</taxon>
        <taxon>Arthropoda</taxon>
        <taxon>Hexapoda</taxon>
        <taxon>Insecta</taxon>
        <taxon>Pterygota</taxon>
        <taxon>Neoptera</taxon>
        <taxon>Polyneoptera</taxon>
        <taxon>Phasmatodea</taxon>
        <taxon>Timematodea</taxon>
        <taxon>Timematoidea</taxon>
        <taxon>Timematidae</taxon>
        <taxon>Timema</taxon>
    </lineage>
</organism>
<feature type="disulfide bond" evidence="10">
    <location>
        <begin position="69"/>
        <end position="87"/>
    </location>
</feature>
<evidence type="ECO:0000256" key="8">
    <source>
        <dbReference type="ARBA" id="ARBA00023157"/>
    </source>
</evidence>
<evidence type="ECO:0000256" key="6">
    <source>
        <dbReference type="ARBA" id="ARBA00022989"/>
    </source>
</evidence>
<dbReference type="PRINTS" id="PR00261">
    <property type="entry name" value="LDLRECEPTOR"/>
</dbReference>
<evidence type="ECO:0000256" key="7">
    <source>
        <dbReference type="ARBA" id="ARBA00023136"/>
    </source>
</evidence>
<evidence type="ECO:0000256" key="1">
    <source>
        <dbReference type="ARBA" id="ARBA00004167"/>
    </source>
</evidence>
<sequence>MWRRTNIRREYATVHRSCSGELPNFHCTDESKITLRQVCDGAMDCPDGSDEVRPLCKHISCPVLRSFQCMYGACVSKTVVCDGKLDCADGSDESHCGHENDSCK</sequence>
<dbReference type="FunFam" id="4.10.400.10:FF:000024">
    <property type="entry name" value="Low-density lipoprotein RecePtor related"/>
    <property type="match status" value="1"/>
</dbReference>
<evidence type="ECO:0000256" key="10">
    <source>
        <dbReference type="PROSITE-ProRule" id="PRU00124"/>
    </source>
</evidence>
<evidence type="ECO:0000313" key="11">
    <source>
        <dbReference type="EMBL" id="CAD7398144.1"/>
    </source>
</evidence>
<keyword evidence="8 10" id="KW-1015">Disulfide bond</keyword>
<comment type="caution">
    <text evidence="10">Lacks conserved residue(s) required for the propagation of feature annotation.</text>
</comment>
<reference evidence="11" key="1">
    <citation type="submission" date="2020-11" db="EMBL/GenBank/DDBJ databases">
        <authorList>
            <person name="Tran Van P."/>
        </authorList>
    </citation>
    <scope>NUCLEOTIDE SEQUENCE</scope>
</reference>
<evidence type="ECO:0000256" key="4">
    <source>
        <dbReference type="ARBA" id="ARBA00022692"/>
    </source>
</evidence>
<evidence type="ECO:0000256" key="5">
    <source>
        <dbReference type="ARBA" id="ARBA00022737"/>
    </source>
</evidence>
<proteinExistence type="inferred from homology"/>
<gene>
    <name evidence="11" type="ORF">TPSB3V08_LOCUS1527</name>
</gene>
<dbReference type="GO" id="GO:0012505">
    <property type="term" value="C:endomembrane system"/>
    <property type="evidence" value="ECO:0007669"/>
    <property type="project" value="UniProtKB-SubCell"/>
</dbReference>
<dbReference type="AlphaFoldDB" id="A0A7R9GVW1"/>